<feature type="transmembrane region" description="Helical" evidence="7">
    <location>
        <begin position="51"/>
        <end position="69"/>
    </location>
</feature>
<name>A0A8H4J099_9PEZI</name>
<dbReference type="OrthoDB" id="5372266at2759"/>
<sequence>MTYHDIDIPLPAFIAIDWTGMTLALIPIILRFSLRRRQLQPQPFTRNLSDALVLLSWLSGIVLISINTWKNSLRQRYVHHRPASDLYYGVPHDLSAHLLYVSWISLFFIYIALWAAKFALLAFYASLLQLQGRWSRIVLAAATLFTAGTFALHIALLARWCSPTSSNWNVDGHLCSAVHDIRSVTVSTAANVATDLVILALPLCALALLRRSNDALLSLSSGSVGGVTGKMGMGKAEWSGLAFVLCMAALSITAALARFVTLQLVQRVPKANITHTIDVWALVEIVASLLAVCLPSCRAFVRRSREGSKRASREMAVREDGIVEVRSEGVVAMDLNVLEAGEGRGEGKGKEEETRRQDSGCLSVDGGTAVVAHASSERLL</sequence>
<feature type="domain" description="Rhodopsin" evidence="8">
    <location>
        <begin position="48"/>
        <end position="303"/>
    </location>
</feature>
<dbReference type="InterPro" id="IPR052337">
    <property type="entry name" value="SAT4-like"/>
</dbReference>
<evidence type="ECO:0000256" key="6">
    <source>
        <dbReference type="SAM" id="MobiDB-lite"/>
    </source>
</evidence>
<evidence type="ECO:0000256" key="4">
    <source>
        <dbReference type="ARBA" id="ARBA00023136"/>
    </source>
</evidence>
<comment type="similarity">
    <text evidence="5">Belongs to the SAT4 family.</text>
</comment>
<comment type="subcellular location">
    <subcellularLocation>
        <location evidence="1">Membrane</location>
        <topology evidence="1">Multi-pass membrane protein</topology>
    </subcellularLocation>
</comment>
<dbReference type="EMBL" id="WWBZ02000012">
    <property type="protein sequence ID" value="KAF4310895.1"/>
    <property type="molecule type" value="Genomic_DNA"/>
</dbReference>
<feature type="compositionally biased region" description="Basic and acidic residues" evidence="6">
    <location>
        <begin position="342"/>
        <end position="358"/>
    </location>
</feature>
<feature type="region of interest" description="Disordered" evidence="6">
    <location>
        <begin position="342"/>
        <end position="363"/>
    </location>
</feature>
<feature type="transmembrane region" description="Helical" evidence="7">
    <location>
        <begin position="279"/>
        <end position="301"/>
    </location>
</feature>
<dbReference type="InterPro" id="IPR049326">
    <property type="entry name" value="Rhodopsin_dom_fungi"/>
</dbReference>
<dbReference type="Proteomes" id="UP000572817">
    <property type="component" value="Unassembled WGS sequence"/>
</dbReference>
<evidence type="ECO:0000256" key="5">
    <source>
        <dbReference type="ARBA" id="ARBA00038359"/>
    </source>
</evidence>
<evidence type="ECO:0000256" key="2">
    <source>
        <dbReference type="ARBA" id="ARBA00022692"/>
    </source>
</evidence>
<dbReference type="AlphaFoldDB" id="A0A8H4J099"/>
<keyword evidence="3 7" id="KW-1133">Transmembrane helix</keyword>
<evidence type="ECO:0000313" key="10">
    <source>
        <dbReference type="Proteomes" id="UP000572817"/>
    </source>
</evidence>
<keyword evidence="2 7" id="KW-0812">Transmembrane</keyword>
<accession>A0A8H4J099</accession>
<feature type="transmembrane region" description="Helical" evidence="7">
    <location>
        <begin position="100"/>
        <end position="125"/>
    </location>
</feature>
<comment type="caution">
    <text evidence="9">The sequence shown here is derived from an EMBL/GenBank/DDBJ whole genome shotgun (WGS) entry which is preliminary data.</text>
</comment>
<dbReference type="PANTHER" id="PTHR33048">
    <property type="entry name" value="PTH11-LIKE INTEGRAL MEMBRANE PROTEIN (AFU_ORTHOLOGUE AFUA_5G11245)"/>
    <property type="match status" value="1"/>
</dbReference>
<dbReference type="Pfam" id="PF20684">
    <property type="entry name" value="Fung_rhodopsin"/>
    <property type="match status" value="1"/>
</dbReference>
<organism evidence="9 10">
    <name type="scientific">Botryosphaeria dothidea</name>
    <dbReference type="NCBI Taxonomy" id="55169"/>
    <lineage>
        <taxon>Eukaryota</taxon>
        <taxon>Fungi</taxon>
        <taxon>Dikarya</taxon>
        <taxon>Ascomycota</taxon>
        <taxon>Pezizomycotina</taxon>
        <taxon>Dothideomycetes</taxon>
        <taxon>Dothideomycetes incertae sedis</taxon>
        <taxon>Botryosphaeriales</taxon>
        <taxon>Botryosphaeriaceae</taxon>
        <taxon>Botryosphaeria</taxon>
    </lineage>
</organism>
<gene>
    <name evidence="9" type="ORF">GTA08_BOTSDO13487</name>
</gene>
<dbReference type="PANTHER" id="PTHR33048:SF92">
    <property type="entry name" value="INTEGRAL MEMBRANE PROTEIN"/>
    <property type="match status" value="1"/>
</dbReference>
<evidence type="ECO:0000256" key="1">
    <source>
        <dbReference type="ARBA" id="ARBA00004141"/>
    </source>
</evidence>
<proteinExistence type="inferred from homology"/>
<feature type="transmembrane region" description="Helical" evidence="7">
    <location>
        <begin position="137"/>
        <end position="158"/>
    </location>
</feature>
<reference evidence="9" key="1">
    <citation type="submission" date="2020-04" db="EMBL/GenBank/DDBJ databases">
        <title>Genome Assembly and Annotation of Botryosphaeria dothidea sdau 11-99, a Latent Pathogen of Apple Fruit Ring Rot in China.</title>
        <authorList>
            <person name="Yu C."/>
            <person name="Diao Y."/>
            <person name="Lu Q."/>
            <person name="Zhao J."/>
            <person name="Cui S."/>
            <person name="Peng C."/>
            <person name="He B."/>
            <person name="Liu H."/>
        </authorList>
    </citation>
    <scope>NUCLEOTIDE SEQUENCE [LARGE SCALE GENOMIC DNA]</scope>
    <source>
        <strain evidence="9">Sdau11-99</strain>
    </source>
</reference>
<dbReference type="GO" id="GO:0016020">
    <property type="term" value="C:membrane"/>
    <property type="evidence" value="ECO:0007669"/>
    <property type="project" value="UniProtKB-SubCell"/>
</dbReference>
<feature type="transmembrane region" description="Helical" evidence="7">
    <location>
        <begin position="12"/>
        <end position="30"/>
    </location>
</feature>
<protein>
    <submittedName>
        <fullName evidence="9">Archaeal flagellin n-terminal-like domain-containing protein</fullName>
    </submittedName>
</protein>
<evidence type="ECO:0000256" key="3">
    <source>
        <dbReference type="ARBA" id="ARBA00022989"/>
    </source>
</evidence>
<evidence type="ECO:0000259" key="8">
    <source>
        <dbReference type="Pfam" id="PF20684"/>
    </source>
</evidence>
<feature type="transmembrane region" description="Helical" evidence="7">
    <location>
        <begin position="240"/>
        <end position="259"/>
    </location>
</feature>
<evidence type="ECO:0000313" key="9">
    <source>
        <dbReference type="EMBL" id="KAF4310895.1"/>
    </source>
</evidence>
<keyword evidence="4 7" id="KW-0472">Membrane</keyword>
<feature type="transmembrane region" description="Helical" evidence="7">
    <location>
        <begin position="189"/>
        <end position="209"/>
    </location>
</feature>
<keyword evidence="10" id="KW-1185">Reference proteome</keyword>
<evidence type="ECO:0000256" key="7">
    <source>
        <dbReference type="SAM" id="Phobius"/>
    </source>
</evidence>